<dbReference type="Proteomes" id="UP001205105">
    <property type="component" value="Unassembled WGS sequence"/>
</dbReference>
<dbReference type="EMBL" id="JADXDR010000061">
    <property type="protein sequence ID" value="KAI7841652.1"/>
    <property type="molecule type" value="Genomic_DNA"/>
</dbReference>
<reference evidence="1" key="1">
    <citation type="submission" date="2020-11" db="EMBL/GenBank/DDBJ databases">
        <title>Chlorella ohadii genome sequencing and assembly.</title>
        <authorList>
            <person name="Murik O."/>
            <person name="Treves H."/>
            <person name="Kedem I."/>
            <person name="Shotland Y."/>
            <person name="Kaplan A."/>
        </authorList>
    </citation>
    <scope>NUCLEOTIDE SEQUENCE</scope>
    <source>
        <strain evidence="1">1</strain>
    </source>
</reference>
<organism evidence="1 2">
    <name type="scientific">Chlorella ohadii</name>
    <dbReference type="NCBI Taxonomy" id="2649997"/>
    <lineage>
        <taxon>Eukaryota</taxon>
        <taxon>Viridiplantae</taxon>
        <taxon>Chlorophyta</taxon>
        <taxon>core chlorophytes</taxon>
        <taxon>Trebouxiophyceae</taxon>
        <taxon>Chlorellales</taxon>
        <taxon>Chlorellaceae</taxon>
        <taxon>Chlorella clade</taxon>
        <taxon>Chlorella</taxon>
    </lineage>
</organism>
<evidence type="ECO:0000313" key="1">
    <source>
        <dbReference type="EMBL" id="KAI7841652.1"/>
    </source>
</evidence>
<dbReference type="AlphaFoldDB" id="A0AAD5DP92"/>
<accession>A0AAD5DP92</accession>
<sequence length="92" mass="10013">METIRAALDLKDRIAAHSGDADHHARESNEVGTIAELTDVAAEFSDSPPNRDHLSAALDTKDRLAAHGVKLPMEEVVWREELEEGIGQALNS</sequence>
<comment type="caution">
    <text evidence="1">The sequence shown here is derived from an EMBL/GenBank/DDBJ whole genome shotgun (WGS) entry which is preliminary data.</text>
</comment>
<gene>
    <name evidence="1" type="ORF">COHA_004672</name>
</gene>
<keyword evidence="2" id="KW-1185">Reference proteome</keyword>
<name>A0AAD5DP92_9CHLO</name>
<proteinExistence type="predicted"/>
<protein>
    <submittedName>
        <fullName evidence="1">Uncharacterized protein</fullName>
    </submittedName>
</protein>
<evidence type="ECO:0000313" key="2">
    <source>
        <dbReference type="Proteomes" id="UP001205105"/>
    </source>
</evidence>